<dbReference type="AlphaFoldDB" id="A0A1J9QCL0"/>
<protein>
    <submittedName>
        <fullName evidence="2">Uncharacterized protein</fullName>
    </submittedName>
</protein>
<evidence type="ECO:0000313" key="3">
    <source>
        <dbReference type="Proteomes" id="UP000242791"/>
    </source>
</evidence>
<feature type="compositionally biased region" description="Polar residues" evidence="1">
    <location>
        <begin position="114"/>
        <end position="123"/>
    </location>
</feature>
<sequence length="140" mass="14395">MIITFVVGTGVLDDGMHDPMSRRVLKSSPGLRNAVQLGFRVAQRTSLNPLTPFCLITGGAVFGTSFGGPIGQTSLSSVGRVQGSAHANSSIAFGDSDTGEAGEGWLLSVRHETQGSGWASTGSAGVEPSPFEVPESESSK</sequence>
<dbReference type="EMBL" id="LGTZ01000247">
    <property type="protein sequence ID" value="OJD26273.1"/>
    <property type="molecule type" value="Genomic_DNA"/>
</dbReference>
<proteinExistence type="predicted"/>
<organism evidence="2 3">
    <name type="scientific">Blastomyces percursus</name>
    <dbReference type="NCBI Taxonomy" id="1658174"/>
    <lineage>
        <taxon>Eukaryota</taxon>
        <taxon>Fungi</taxon>
        <taxon>Dikarya</taxon>
        <taxon>Ascomycota</taxon>
        <taxon>Pezizomycotina</taxon>
        <taxon>Eurotiomycetes</taxon>
        <taxon>Eurotiomycetidae</taxon>
        <taxon>Onygenales</taxon>
        <taxon>Ajellomycetaceae</taxon>
        <taxon>Blastomyces</taxon>
    </lineage>
</organism>
<dbReference type="VEuPathDB" id="FungiDB:ACJ73_02345"/>
<feature type="region of interest" description="Disordered" evidence="1">
    <location>
        <begin position="112"/>
        <end position="140"/>
    </location>
</feature>
<reference evidence="2 3" key="1">
    <citation type="submission" date="2015-08" db="EMBL/GenBank/DDBJ databases">
        <title>Emmonsia species relationships and genome sequence.</title>
        <authorList>
            <person name="Cuomo C.A."/>
            <person name="Schwartz I.S."/>
            <person name="Kenyon C."/>
            <person name="De Hoog G.S."/>
            <person name="Govender N.P."/>
            <person name="Botha A."/>
            <person name="Moreno L."/>
            <person name="De Vries M."/>
            <person name="Munoz J.F."/>
            <person name="Stielow J.B."/>
        </authorList>
    </citation>
    <scope>NUCLEOTIDE SEQUENCE [LARGE SCALE GENOMIC DNA]</scope>
    <source>
        <strain evidence="2 3">EI222</strain>
    </source>
</reference>
<evidence type="ECO:0000256" key="1">
    <source>
        <dbReference type="SAM" id="MobiDB-lite"/>
    </source>
</evidence>
<comment type="caution">
    <text evidence="2">The sequence shown here is derived from an EMBL/GenBank/DDBJ whole genome shotgun (WGS) entry which is preliminary data.</text>
</comment>
<name>A0A1J9QCL0_9EURO</name>
<accession>A0A1J9QCL0</accession>
<keyword evidence="3" id="KW-1185">Reference proteome</keyword>
<dbReference type="Proteomes" id="UP000242791">
    <property type="component" value="Unassembled WGS sequence"/>
</dbReference>
<gene>
    <name evidence="2" type="ORF">ACJ73_02345</name>
</gene>
<evidence type="ECO:0000313" key="2">
    <source>
        <dbReference type="EMBL" id="OJD26273.1"/>
    </source>
</evidence>